<dbReference type="GO" id="GO:0048306">
    <property type="term" value="F:calcium-dependent protein binding"/>
    <property type="evidence" value="ECO:0007669"/>
    <property type="project" value="UniProtKB-ARBA"/>
</dbReference>
<evidence type="ECO:0000256" key="1">
    <source>
        <dbReference type="ARBA" id="ARBA00004496"/>
    </source>
</evidence>
<evidence type="ECO:0000313" key="7">
    <source>
        <dbReference type="EMBL" id="EST48606.1"/>
    </source>
</evidence>
<reference evidence="8" key="2">
    <citation type="submission" date="2020-12" db="EMBL/GenBank/DDBJ databases">
        <title>New Spironucleus salmonicida genome in near-complete chromosomes.</title>
        <authorList>
            <person name="Xu F."/>
            <person name="Kurt Z."/>
            <person name="Jimenez-Gonzalez A."/>
            <person name="Astvaldsson A."/>
            <person name="Andersson J.O."/>
            <person name="Svard S.G."/>
        </authorList>
    </citation>
    <scope>NUCLEOTIDE SEQUENCE</scope>
    <source>
        <strain evidence="8">ATCC 50377</strain>
    </source>
</reference>
<reference evidence="7 8" key="1">
    <citation type="journal article" date="2014" name="PLoS Genet.">
        <title>The Genome of Spironucleus salmonicida Highlights a Fish Pathogen Adapted to Fluctuating Environments.</title>
        <authorList>
            <person name="Xu F."/>
            <person name="Jerlstrom-Hultqvist J."/>
            <person name="Einarsson E."/>
            <person name="Astvaldsson A."/>
            <person name="Svard S.G."/>
            <person name="Andersson J.O."/>
        </authorList>
    </citation>
    <scope>NUCLEOTIDE SEQUENCE</scope>
    <source>
        <strain evidence="8">ATCC 50377</strain>
    </source>
</reference>
<evidence type="ECO:0000313" key="8">
    <source>
        <dbReference type="EMBL" id="KAH0573689.1"/>
    </source>
</evidence>
<dbReference type="PROSITE" id="PS00018">
    <property type="entry name" value="EF_HAND_1"/>
    <property type="match status" value="1"/>
</dbReference>
<evidence type="ECO:0000256" key="3">
    <source>
        <dbReference type="ARBA" id="ARBA00022723"/>
    </source>
</evidence>
<dbReference type="Proteomes" id="UP000018208">
    <property type="component" value="Unassembled WGS sequence"/>
</dbReference>
<dbReference type="VEuPathDB" id="GiardiaDB:SS50377_23624"/>
<evidence type="ECO:0000256" key="2">
    <source>
        <dbReference type="ARBA" id="ARBA00022490"/>
    </source>
</evidence>
<dbReference type="GO" id="GO:0005509">
    <property type="term" value="F:calcium ion binding"/>
    <property type="evidence" value="ECO:0007669"/>
    <property type="project" value="InterPro"/>
</dbReference>
<dbReference type="EMBL" id="AUWU02000004">
    <property type="protein sequence ID" value="KAH0573689.1"/>
    <property type="molecule type" value="Genomic_DNA"/>
</dbReference>
<feature type="domain" description="EF-hand" evidence="6">
    <location>
        <begin position="15"/>
        <end position="50"/>
    </location>
</feature>
<evidence type="ECO:0000313" key="9">
    <source>
        <dbReference type="Proteomes" id="UP000018208"/>
    </source>
</evidence>
<dbReference type="InterPro" id="IPR002048">
    <property type="entry name" value="EF_hand_dom"/>
</dbReference>
<dbReference type="InterPro" id="IPR011992">
    <property type="entry name" value="EF-hand-dom_pair"/>
</dbReference>
<dbReference type="Gene3D" id="1.10.238.10">
    <property type="entry name" value="EF-hand"/>
    <property type="match status" value="1"/>
</dbReference>
<sequence length="175" mass="19881">MSFIIKNYGHTLTNEILEQLKTQFNRIDTDGTGYISYVEVSEAFSTPNFQFPASAAKLLSRVFSSQCQLDQEQFSSLYAFVLCVNEAFRNNNQAQSMSIPEIKQALLELNLNFTKSAIIALCENFGQGSIGLEQFYSISSMCLLGRKLFVEWDHQDKGEITVGLEQVLRIAMWFM</sequence>
<accession>V6LY09</accession>
<dbReference type="EMBL" id="KI545981">
    <property type="protein sequence ID" value="EST48606.1"/>
    <property type="molecule type" value="Genomic_DNA"/>
</dbReference>
<proteinExistence type="predicted"/>
<keyword evidence="5" id="KW-0106">Calcium</keyword>
<dbReference type="PANTHER" id="PTHR46212:SF3">
    <property type="entry name" value="GH27120P"/>
    <property type="match status" value="1"/>
</dbReference>
<gene>
    <name evidence="7" type="ORF">SS50377_11218</name>
    <name evidence="8" type="ORF">SS50377_23624</name>
</gene>
<name>V6LY09_9EUKA</name>
<organism evidence="7">
    <name type="scientific">Spironucleus salmonicida</name>
    <dbReference type="NCBI Taxonomy" id="348837"/>
    <lineage>
        <taxon>Eukaryota</taxon>
        <taxon>Metamonada</taxon>
        <taxon>Diplomonadida</taxon>
        <taxon>Hexamitidae</taxon>
        <taxon>Hexamitinae</taxon>
        <taxon>Spironucleus</taxon>
    </lineage>
</organism>
<comment type="subcellular location">
    <subcellularLocation>
        <location evidence="1">Cytoplasm</location>
    </subcellularLocation>
</comment>
<dbReference type="SUPFAM" id="SSF47473">
    <property type="entry name" value="EF-hand"/>
    <property type="match status" value="1"/>
</dbReference>
<protein>
    <submittedName>
        <fullName evidence="7">EF-hand protein</fullName>
    </submittedName>
</protein>
<dbReference type="AlphaFoldDB" id="V6LY09"/>
<dbReference type="PANTHER" id="PTHR46212">
    <property type="entry name" value="PEFLIN"/>
    <property type="match status" value="1"/>
</dbReference>
<dbReference type="GO" id="GO:0005737">
    <property type="term" value="C:cytoplasm"/>
    <property type="evidence" value="ECO:0007669"/>
    <property type="project" value="UniProtKB-SubCell"/>
</dbReference>
<evidence type="ECO:0000259" key="6">
    <source>
        <dbReference type="PROSITE" id="PS50222"/>
    </source>
</evidence>
<keyword evidence="9" id="KW-1185">Reference proteome</keyword>
<keyword evidence="3" id="KW-0479">Metal-binding</keyword>
<dbReference type="InterPro" id="IPR018247">
    <property type="entry name" value="EF_Hand_1_Ca_BS"/>
</dbReference>
<dbReference type="PROSITE" id="PS50222">
    <property type="entry name" value="EF_HAND_2"/>
    <property type="match status" value="1"/>
</dbReference>
<dbReference type="InterPro" id="IPR051426">
    <property type="entry name" value="Peflin/Sorcin_CaBP"/>
</dbReference>
<keyword evidence="2" id="KW-0963">Cytoplasm</keyword>
<keyword evidence="4" id="KW-0677">Repeat</keyword>
<evidence type="ECO:0000256" key="5">
    <source>
        <dbReference type="ARBA" id="ARBA00022837"/>
    </source>
</evidence>
<dbReference type="OrthoDB" id="186625at2759"/>
<evidence type="ECO:0000256" key="4">
    <source>
        <dbReference type="ARBA" id="ARBA00022737"/>
    </source>
</evidence>